<proteinExistence type="predicted"/>
<evidence type="ECO:0000313" key="3">
    <source>
        <dbReference type="Proteomes" id="UP000503447"/>
    </source>
</evidence>
<dbReference type="EMBL" id="CP053452">
    <property type="protein sequence ID" value="QJW95068.1"/>
    <property type="molecule type" value="Genomic_DNA"/>
</dbReference>
<evidence type="ECO:0000256" key="1">
    <source>
        <dbReference type="SAM" id="MobiDB-lite"/>
    </source>
</evidence>
<dbReference type="Proteomes" id="UP000503447">
    <property type="component" value="Chromosome"/>
</dbReference>
<feature type="compositionally biased region" description="Polar residues" evidence="1">
    <location>
        <begin position="27"/>
        <end position="39"/>
    </location>
</feature>
<keyword evidence="3" id="KW-1185">Reference proteome</keyword>
<name>A0A6M5YMC0_9BACT</name>
<sequence>MTDRAANRHRDRRPLHRARAAFLGRAGTNSRCPGTTVPR</sequence>
<evidence type="ECO:0000313" key="2">
    <source>
        <dbReference type="EMBL" id="QJW95068.1"/>
    </source>
</evidence>
<gene>
    <name evidence="2" type="ORF">FTUN_2594</name>
</gene>
<reference evidence="3" key="1">
    <citation type="submission" date="2020-05" db="EMBL/GenBank/DDBJ databases">
        <title>Frigoriglobus tundricola gen. nov., sp. nov., a psychrotolerant cellulolytic planctomycete of the family Gemmataceae with two divergent copies of 16S rRNA gene.</title>
        <authorList>
            <person name="Kulichevskaya I.S."/>
            <person name="Ivanova A.A."/>
            <person name="Naumoff D.G."/>
            <person name="Beletsky A.V."/>
            <person name="Rijpstra W.I.C."/>
            <person name="Sinninghe Damste J.S."/>
            <person name="Mardanov A.V."/>
            <person name="Ravin N.V."/>
            <person name="Dedysh S.N."/>
        </authorList>
    </citation>
    <scope>NUCLEOTIDE SEQUENCE [LARGE SCALE GENOMIC DNA]</scope>
    <source>
        <strain evidence="3">PL17</strain>
    </source>
</reference>
<protein>
    <submittedName>
        <fullName evidence="2">Uncharacterized protein</fullName>
    </submittedName>
</protein>
<accession>A0A6M5YMC0</accession>
<organism evidence="2 3">
    <name type="scientific">Frigoriglobus tundricola</name>
    <dbReference type="NCBI Taxonomy" id="2774151"/>
    <lineage>
        <taxon>Bacteria</taxon>
        <taxon>Pseudomonadati</taxon>
        <taxon>Planctomycetota</taxon>
        <taxon>Planctomycetia</taxon>
        <taxon>Gemmatales</taxon>
        <taxon>Gemmataceae</taxon>
        <taxon>Frigoriglobus</taxon>
    </lineage>
</organism>
<dbReference type="KEGG" id="ftj:FTUN_2594"/>
<dbReference type="AlphaFoldDB" id="A0A6M5YMC0"/>
<feature type="compositionally biased region" description="Basic residues" evidence="1">
    <location>
        <begin position="9"/>
        <end position="19"/>
    </location>
</feature>
<feature type="region of interest" description="Disordered" evidence="1">
    <location>
        <begin position="1"/>
        <end position="39"/>
    </location>
</feature>